<protein>
    <submittedName>
        <fullName evidence="1">Uncharacterized protein</fullName>
    </submittedName>
</protein>
<name>A0A0N8PRH3_9CHLR</name>
<organism evidence="1 2">
    <name type="scientific">Kouleothrix aurantiaca</name>
    <dbReference type="NCBI Taxonomy" id="186479"/>
    <lineage>
        <taxon>Bacteria</taxon>
        <taxon>Bacillati</taxon>
        <taxon>Chloroflexota</taxon>
        <taxon>Chloroflexia</taxon>
        <taxon>Chloroflexales</taxon>
        <taxon>Roseiflexineae</taxon>
        <taxon>Roseiflexaceae</taxon>
        <taxon>Kouleothrix</taxon>
    </lineage>
</organism>
<dbReference type="EMBL" id="LJCR01001673">
    <property type="protein sequence ID" value="KPV49925.1"/>
    <property type="molecule type" value="Genomic_DNA"/>
</dbReference>
<accession>A0A0N8PRH3</accession>
<evidence type="ECO:0000313" key="1">
    <source>
        <dbReference type="EMBL" id="KPV49925.1"/>
    </source>
</evidence>
<keyword evidence="2" id="KW-1185">Reference proteome</keyword>
<evidence type="ECO:0000313" key="2">
    <source>
        <dbReference type="Proteomes" id="UP000050509"/>
    </source>
</evidence>
<dbReference type="Proteomes" id="UP000050509">
    <property type="component" value="Unassembled WGS sequence"/>
</dbReference>
<feature type="non-terminal residue" evidence="1">
    <location>
        <position position="74"/>
    </location>
</feature>
<proteinExistence type="predicted"/>
<sequence>MTQLTFEQAIARACRIREISDRTAALVALYRLAETETLREAVWQAAVSDEPAVFSIFAQDLAALAPHRVLDALD</sequence>
<gene>
    <name evidence="1" type="ORF">SE17_29895</name>
</gene>
<comment type="caution">
    <text evidence="1">The sequence shown here is derived from an EMBL/GenBank/DDBJ whole genome shotgun (WGS) entry which is preliminary data.</text>
</comment>
<reference evidence="1 2" key="1">
    <citation type="submission" date="2015-09" db="EMBL/GenBank/DDBJ databases">
        <title>Draft genome sequence of Kouleothrix aurantiaca JCM 19913.</title>
        <authorList>
            <person name="Hemp J."/>
        </authorList>
    </citation>
    <scope>NUCLEOTIDE SEQUENCE [LARGE SCALE GENOMIC DNA]</scope>
    <source>
        <strain evidence="1 2">COM-B</strain>
    </source>
</reference>
<dbReference type="AlphaFoldDB" id="A0A0N8PRH3"/>